<protein>
    <submittedName>
        <fullName evidence="1">Uncharacterized protein</fullName>
    </submittedName>
</protein>
<keyword evidence="2" id="KW-1185">Reference proteome</keyword>
<gene>
    <name evidence="1" type="ORF">GLOIN_2v1781762</name>
</gene>
<dbReference type="Proteomes" id="UP000018888">
    <property type="component" value="Unassembled WGS sequence"/>
</dbReference>
<dbReference type="SMR" id="A0A2P4PJ37"/>
<evidence type="ECO:0000313" key="2">
    <source>
        <dbReference type="Proteomes" id="UP000018888"/>
    </source>
</evidence>
<dbReference type="AlphaFoldDB" id="A0A2P4PJ37"/>
<accession>A0A2P4PJ37</accession>
<reference evidence="1 2" key="2">
    <citation type="journal article" date="2018" name="New Phytol.">
        <title>High intraspecific genome diversity in the model arbuscular mycorrhizal symbiont Rhizophagus irregularis.</title>
        <authorList>
            <person name="Chen E.C.H."/>
            <person name="Morin E."/>
            <person name="Beaudet D."/>
            <person name="Noel J."/>
            <person name="Yildirir G."/>
            <person name="Ndikumana S."/>
            <person name="Charron P."/>
            <person name="St-Onge C."/>
            <person name="Giorgi J."/>
            <person name="Kruger M."/>
            <person name="Marton T."/>
            <person name="Ropars J."/>
            <person name="Grigoriev I.V."/>
            <person name="Hainaut M."/>
            <person name="Henrissat B."/>
            <person name="Roux C."/>
            <person name="Martin F."/>
            <person name="Corradi N."/>
        </authorList>
    </citation>
    <scope>NUCLEOTIDE SEQUENCE [LARGE SCALE GENOMIC DNA]</scope>
    <source>
        <strain evidence="1 2">DAOM 197198</strain>
    </source>
</reference>
<organism evidence="1 2">
    <name type="scientific">Rhizophagus irregularis (strain DAOM 181602 / DAOM 197198 / MUCL 43194)</name>
    <name type="common">Arbuscular mycorrhizal fungus</name>
    <name type="synonym">Glomus intraradices</name>
    <dbReference type="NCBI Taxonomy" id="747089"/>
    <lineage>
        <taxon>Eukaryota</taxon>
        <taxon>Fungi</taxon>
        <taxon>Fungi incertae sedis</taxon>
        <taxon>Mucoromycota</taxon>
        <taxon>Glomeromycotina</taxon>
        <taxon>Glomeromycetes</taxon>
        <taxon>Glomerales</taxon>
        <taxon>Glomeraceae</taxon>
        <taxon>Rhizophagus</taxon>
    </lineage>
</organism>
<evidence type="ECO:0000313" key="1">
    <source>
        <dbReference type="EMBL" id="POG65378.1"/>
    </source>
</evidence>
<dbReference type="EMBL" id="AUPC02000215">
    <property type="protein sequence ID" value="POG65378.1"/>
    <property type="molecule type" value="Genomic_DNA"/>
</dbReference>
<dbReference type="VEuPathDB" id="FungiDB:RhiirFUN_005066"/>
<sequence>MEPTTTNTKKGIATTRMYYKEYKNLEFDAARTPQQIKRWNRLKNMIIRSEEHLTRPKPFLVKDRSNVYKNCNTWWNETPKDIAKDQVKEVIEEQCYKKGQIAKTVTPDTVQLQQAR</sequence>
<name>A0A2P4PJ37_RHIID</name>
<proteinExistence type="predicted"/>
<comment type="caution">
    <text evidence="1">The sequence shown here is derived from an EMBL/GenBank/DDBJ whole genome shotgun (WGS) entry which is preliminary data.</text>
</comment>
<reference evidence="1 2" key="1">
    <citation type="journal article" date="2013" name="Proc. Natl. Acad. Sci. U.S.A.">
        <title>Genome of an arbuscular mycorrhizal fungus provides insight into the oldest plant symbiosis.</title>
        <authorList>
            <person name="Tisserant E."/>
            <person name="Malbreil M."/>
            <person name="Kuo A."/>
            <person name="Kohler A."/>
            <person name="Symeonidi A."/>
            <person name="Balestrini R."/>
            <person name="Charron P."/>
            <person name="Duensing N."/>
            <person name="Frei Dit Frey N."/>
            <person name="Gianinazzi-Pearson V."/>
            <person name="Gilbert L.B."/>
            <person name="Handa Y."/>
            <person name="Herr J.R."/>
            <person name="Hijri M."/>
            <person name="Koul R."/>
            <person name="Kawaguchi M."/>
            <person name="Krajinski F."/>
            <person name="Lammers P.J."/>
            <person name="Masclaux F.G."/>
            <person name="Murat C."/>
            <person name="Morin E."/>
            <person name="Ndikumana S."/>
            <person name="Pagni M."/>
            <person name="Petitpierre D."/>
            <person name="Requena N."/>
            <person name="Rosikiewicz P."/>
            <person name="Riley R."/>
            <person name="Saito K."/>
            <person name="San Clemente H."/>
            <person name="Shapiro H."/>
            <person name="van Tuinen D."/>
            <person name="Becard G."/>
            <person name="Bonfante P."/>
            <person name="Paszkowski U."/>
            <person name="Shachar-Hill Y.Y."/>
            <person name="Tuskan G.A."/>
            <person name="Young P.W."/>
            <person name="Sanders I.R."/>
            <person name="Henrissat B."/>
            <person name="Rensing S.A."/>
            <person name="Grigoriev I.V."/>
            <person name="Corradi N."/>
            <person name="Roux C."/>
            <person name="Martin F."/>
        </authorList>
    </citation>
    <scope>NUCLEOTIDE SEQUENCE [LARGE SCALE GENOMIC DNA]</scope>
    <source>
        <strain evidence="1 2">DAOM 197198</strain>
    </source>
</reference>